<dbReference type="Gene3D" id="3.40.50.300">
    <property type="entry name" value="P-loop containing nucleotide triphosphate hydrolases"/>
    <property type="match status" value="2"/>
</dbReference>
<dbReference type="GO" id="GO:0005524">
    <property type="term" value="F:ATP binding"/>
    <property type="evidence" value="ECO:0007669"/>
    <property type="project" value="InterPro"/>
</dbReference>
<dbReference type="EMBL" id="QAOI01000004">
    <property type="protein sequence ID" value="PTQ78079.1"/>
    <property type="molecule type" value="Genomic_DNA"/>
</dbReference>
<dbReference type="GO" id="GO:0003677">
    <property type="term" value="F:DNA binding"/>
    <property type="evidence" value="ECO:0007669"/>
    <property type="project" value="InterPro"/>
</dbReference>
<dbReference type="GO" id="GO:0016787">
    <property type="term" value="F:hydrolase activity"/>
    <property type="evidence" value="ECO:0007669"/>
    <property type="project" value="InterPro"/>
</dbReference>
<comment type="caution">
    <text evidence="2">The sequence shown here is derived from an EMBL/GenBank/DDBJ whole genome shotgun (WGS) entry which is preliminary data.</text>
</comment>
<dbReference type="InterPro" id="IPR050742">
    <property type="entry name" value="Helicase_Restrict-Modif_Enz"/>
</dbReference>
<dbReference type="InterPro" id="IPR027417">
    <property type="entry name" value="P-loop_NTPase"/>
</dbReference>
<organism evidence="2 3">
    <name type="scientific">Nitrosomonas oligotropha</name>
    <dbReference type="NCBI Taxonomy" id="42354"/>
    <lineage>
        <taxon>Bacteria</taxon>
        <taxon>Pseudomonadati</taxon>
        <taxon>Pseudomonadota</taxon>
        <taxon>Betaproteobacteria</taxon>
        <taxon>Nitrosomonadales</taxon>
        <taxon>Nitrosomonadaceae</taxon>
        <taxon>Nitrosomonas</taxon>
    </lineage>
</organism>
<dbReference type="PANTHER" id="PTHR47396:SF1">
    <property type="entry name" value="ATP-DEPENDENT HELICASE IRC3-RELATED"/>
    <property type="match status" value="1"/>
</dbReference>
<protein>
    <submittedName>
        <fullName evidence="2">Type I restriction enzyme R subunit</fullName>
    </submittedName>
</protein>
<proteinExistence type="predicted"/>
<dbReference type="GO" id="GO:0005829">
    <property type="term" value="C:cytosol"/>
    <property type="evidence" value="ECO:0007669"/>
    <property type="project" value="TreeGrafter"/>
</dbReference>
<dbReference type="RefSeq" id="WP_107802423.1">
    <property type="nucleotide sequence ID" value="NZ_QAOI01000004.1"/>
</dbReference>
<dbReference type="Gene3D" id="3.90.1570.30">
    <property type="match status" value="1"/>
</dbReference>
<dbReference type="Pfam" id="PF04851">
    <property type="entry name" value="ResIII"/>
    <property type="match status" value="1"/>
</dbReference>
<dbReference type="InterPro" id="IPR006935">
    <property type="entry name" value="Helicase/UvrB_N"/>
</dbReference>
<accession>A0A2T5I2M0</accession>
<name>A0A2T5I2M0_9PROT</name>
<gene>
    <name evidence="2" type="ORF">C8R26_10460</name>
</gene>
<dbReference type="InterPro" id="IPR014001">
    <property type="entry name" value="Helicase_ATP-bd"/>
</dbReference>
<dbReference type="Proteomes" id="UP000244128">
    <property type="component" value="Unassembled WGS sequence"/>
</dbReference>
<feature type="domain" description="Helicase ATP-binding" evidence="1">
    <location>
        <begin position="202"/>
        <end position="358"/>
    </location>
</feature>
<reference evidence="2 3" key="1">
    <citation type="submission" date="2018-04" db="EMBL/GenBank/DDBJ databases">
        <title>Active sludge and wastewater microbial communities from Klosterneuburg, Austria.</title>
        <authorList>
            <person name="Wagner M."/>
        </authorList>
    </citation>
    <scope>NUCLEOTIDE SEQUENCE [LARGE SCALE GENOMIC DNA]</scope>
    <source>
        <strain evidence="2 3">Nm49</strain>
    </source>
</reference>
<dbReference type="CDD" id="cd18032">
    <property type="entry name" value="DEXHc_RE_I_III_res"/>
    <property type="match status" value="1"/>
</dbReference>
<dbReference type="PANTHER" id="PTHR47396">
    <property type="entry name" value="TYPE I RESTRICTION ENZYME ECOKI R PROTEIN"/>
    <property type="match status" value="1"/>
</dbReference>
<sequence length="846" mass="96629">MAAREAKARIKINKLLEESGWRFFDDASGKANIVLEPNVKLTKAGIDAMGENFESAHNGFIDFLLLDAQSHPLIVLEAKAEDKNPLIGKEQARGYAKSQNCRFVILSNGNLHYFWDLEQGNPHIITRFPSPDSIKGYQRFQPNPHRLITEIVSKDYIALTQMPGYANEAGWKSEAERPVFAAKNRLRFLRDYQKRAVQALQSAVAEGKSRFLFEMATGTGKTLTAAAVIKLFLRTGNAQRVLFLVDRLELEDQANKAFVAYLKNDYTSVIYKERRDEWRKAEIVVTTVQSLLFNDKYQCLFSPTDFDLVISDEAHRSIGGNARAVFEYFVGYKLGLTATPKDYLKQFDSKKSNTRDPRELERRLLLDTYRTFGCESGEPTFRYSLLDGVREGFLVNPLVVDARSDITTQLLSDKGYAVAVVDDDGKEATESFYQKDFEKKFFSEATNRLFCETFMRNALRDPISGETGKSIVFAVSQNHAAKLTQILNELADAFFPSKYQSDFAVQVTSLIPEAQQFTINFANNNLLGSANFEENYRTSKARVCVTVGMMTTGYDCPDILNLAMMRPIFSPQDFVQIKGRGTRKHDFLEQLFDPVMKQQLGKQEKTRFKLFDFFANCEYFEEKFNYDEVLKLPQPQSGEKSELPPLPPSGTFQYGGADTLAAIGEHQIGERGMKIDRMFFNKFEEQAQSDIALKTLVENAQWDQAADYVHRHLFDKPQAFFSLETLRRAAGVDRHLSLRELLEKVFGLIPGFKSKDELLEDEFRKLLLDLSPEELEQHVDAIVALKNYFKAYASDGHLRYIIDQGKLTELNVNPNFNMTDFRAVPAAWRNRIPEYVKNYLPLDQFK</sequence>
<evidence type="ECO:0000259" key="1">
    <source>
        <dbReference type="PROSITE" id="PS51192"/>
    </source>
</evidence>
<dbReference type="SUPFAM" id="SSF52540">
    <property type="entry name" value="P-loop containing nucleoside triphosphate hydrolases"/>
    <property type="match status" value="2"/>
</dbReference>
<dbReference type="AlphaFoldDB" id="A0A2T5I2M0"/>
<dbReference type="PROSITE" id="PS51192">
    <property type="entry name" value="HELICASE_ATP_BIND_1"/>
    <property type="match status" value="1"/>
</dbReference>
<evidence type="ECO:0000313" key="2">
    <source>
        <dbReference type="EMBL" id="PTQ78079.1"/>
    </source>
</evidence>
<evidence type="ECO:0000313" key="3">
    <source>
        <dbReference type="Proteomes" id="UP000244128"/>
    </source>
</evidence>
<dbReference type="SMART" id="SM00487">
    <property type="entry name" value="DEXDc"/>
    <property type="match status" value="1"/>
</dbReference>